<feature type="signal peptide" evidence="6">
    <location>
        <begin position="1"/>
        <end position="27"/>
    </location>
</feature>
<reference evidence="7 8" key="1">
    <citation type="submission" date="2020-07" db="EMBL/GenBank/DDBJ databases">
        <title>Genomic Encyclopedia of Type Strains, Phase IV (KMG-V): Genome sequencing to study the core and pangenomes of soil and plant-associated prokaryotes.</title>
        <authorList>
            <person name="Whitman W."/>
        </authorList>
    </citation>
    <scope>NUCLEOTIDE SEQUENCE [LARGE SCALE GENOMIC DNA]</scope>
    <source>
        <strain evidence="7 8">M8UP30</strain>
    </source>
</reference>
<dbReference type="GO" id="GO:0006508">
    <property type="term" value="P:proteolysis"/>
    <property type="evidence" value="ECO:0007669"/>
    <property type="project" value="UniProtKB-KW"/>
</dbReference>
<dbReference type="Gene3D" id="3.40.50.1820">
    <property type="entry name" value="alpha/beta hydrolase"/>
    <property type="match status" value="1"/>
</dbReference>
<evidence type="ECO:0000256" key="4">
    <source>
        <dbReference type="ARBA" id="ARBA00022801"/>
    </source>
</evidence>
<evidence type="ECO:0000256" key="6">
    <source>
        <dbReference type="SAM" id="SignalP"/>
    </source>
</evidence>
<evidence type="ECO:0000256" key="5">
    <source>
        <dbReference type="ARBA" id="ARBA00023180"/>
    </source>
</evidence>
<comment type="caution">
    <text evidence="7">The sequence shown here is derived from an EMBL/GenBank/DDBJ whole genome shotgun (WGS) entry which is preliminary data.</text>
</comment>
<dbReference type="PANTHER" id="PTHR11802">
    <property type="entry name" value="SERINE PROTEASE FAMILY S10 SERINE CARBOXYPEPTIDASE"/>
    <property type="match status" value="1"/>
</dbReference>
<dbReference type="GO" id="GO:0004185">
    <property type="term" value="F:serine-type carboxypeptidase activity"/>
    <property type="evidence" value="ECO:0007669"/>
    <property type="project" value="InterPro"/>
</dbReference>
<evidence type="ECO:0000256" key="3">
    <source>
        <dbReference type="ARBA" id="ARBA00022729"/>
    </source>
</evidence>
<dbReference type="EMBL" id="JACCCV010000001">
    <property type="protein sequence ID" value="NYF50886.1"/>
    <property type="molecule type" value="Genomic_DNA"/>
</dbReference>
<evidence type="ECO:0000256" key="2">
    <source>
        <dbReference type="ARBA" id="ARBA00022670"/>
    </source>
</evidence>
<dbReference type="PANTHER" id="PTHR11802:SF3">
    <property type="entry name" value="RETINOID-INDUCIBLE SERINE CARBOXYPEPTIDASE"/>
    <property type="match status" value="1"/>
</dbReference>
<dbReference type="AlphaFoldDB" id="A0A7Y9NK66"/>
<sequence length="515" mass="55621">MISTRSSILTKLLVFSFLPTIFSAVVALSAAAQTAPDTKPVDAKPAATPGLSVTLPPLPADAHVDQTMQFEGKTLHYTVTVGTLPVRDGKGALSGEVVYTSYVVEGKDRPVTFAFNGGPGAASVYLNLGAIGPKRVAFGAEGQSPSDPATLLDNPGTWLDFTDLVFIDPIGTGFSRSLVSEEESKKQFYGPDQDIAYLSRNIYDWLVKNGRLQSRKYIVGESYGGYRGPRLTAYLQSQTGVAVNGLVLVSPALAPQAGSQDISPIPWMITLPSIVAANYERQGKLTNESMAEVIDYTRGEYAVDLMKGNSDPAATPRLVKRVTELTGLDPTFVKQSGGRLETQAFLREEFRETGKLGSRYDPNVTAYDPFPYNPTQETQDPILLSIIAPTTTAMVDFVTRTVGWKTDASYNALSFDVNRIWDNSGRNGAFSGSASATDLRVAVATDPKLRVVIAHGWADLSCPFMGSVLTVSQIPPMGDPTRVQVHEYPGGHMYYARPASSLALRKDVMEMVSKH</sequence>
<dbReference type="SUPFAM" id="SSF53474">
    <property type="entry name" value="alpha/beta-Hydrolases"/>
    <property type="match status" value="1"/>
</dbReference>
<keyword evidence="4" id="KW-0378">Hydrolase</keyword>
<evidence type="ECO:0000313" key="7">
    <source>
        <dbReference type="EMBL" id="NYF50886.1"/>
    </source>
</evidence>
<feature type="chain" id="PRO_5030898608" evidence="6">
    <location>
        <begin position="28"/>
        <end position="515"/>
    </location>
</feature>
<gene>
    <name evidence="7" type="ORF">HDF12_001251</name>
</gene>
<keyword evidence="1 7" id="KW-0121">Carboxypeptidase</keyword>
<evidence type="ECO:0000256" key="1">
    <source>
        <dbReference type="ARBA" id="ARBA00022645"/>
    </source>
</evidence>
<dbReference type="InterPro" id="IPR018202">
    <property type="entry name" value="Ser_caboxypep_ser_AS"/>
</dbReference>
<dbReference type="InterPro" id="IPR001563">
    <property type="entry name" value="Peptidase_S10"/>
</dbReference>
<organism evidence="7 8">
    <name type="scientific">Tunturiibacter lichenicola</name>
    <dbReference type="NCBI Taxonomy" id="2051959"/>
    <lineage>
        <taxon>Bacteria</taxon>
        <taxon>Pseudomonadati</taxon>
        <taxon>Acidobacteriota</taxon>
        <taxon>Terriglobia</taxon>
        <taxon>Terriglobales</taxon>
        <taxon>Acidobacteriaceae</taxon>
        <taxon>Tunturiibacter</taxon>
    </lineage>
</organism>
<dbReference type="InterPro" id="IPR029058">
    <property type="entry name" value="AB_hydrolase_fold"/>
</dbReference>
<accession>A0A7Y9NK66</accession>
<dbReference type="Proteomes" id="UP000534186">
    <property type="component" value="Unassembled WGS sequence"/>
</dbReference>
<proteinExistence type="predicted"/>
<keyword evidence="2" id="KW-0645">Protease</keyword>
<keyword evidence="5" id="KW-0325">Glycoprotein</keyword>
<dbReference type="PROSITE" id="PS00131">
    <property type="entry name" value="CARBOXYPEPT_SER_SER"/>
    <property type="match status" value="1"/>
</dbReference>
<protein>
    <submittedName>
        <fullName evidence="7">Carboxypeptidase C (Cathepsin A)</fullName>
    </submittedName>
</protein>
<keyword evidence="3 6" id="KW-0732">Signal</keyword>
<dbReference type="Pfam" id="PF00450">
    <property type="entry name" value="Peptidase_S10"/>
    <property type="match status" value="1"/>
</dbReference>
<evidence type="ECO:0000313" key="8">
    <source>
        <dbReference type="Proteomes" id="UP000534186"/>
    </source>
</evidence>
<name>A0A7Y9NK66_9BACT</name>